<organism evidence="1 2">
    <name type="scientific">Brassica carinata</name>
    <name type="common">Ethiopian mustard</name>
    <name type="synonym">Abyssinian cabbage</name>
    <dbReference type="NCBI Taxonomy" id="52824"/>
    <lineage>
        <taxon>Eukaryota</taxon>
        <taxon>Viridiplantae</taxon>
        <taxon>Streptophyta</taxon>
        <taxon>Embryophyta</taxon>
        <taxon>Tracheophyta</taxon>
        <taxon>Spermatophyta</taxon>
        <taxon>Magnoliopsida</taxon>
        <taxon>eudicotyledons</taxon>
        <taxon>Gunneridae</taxon>
        <taxon>Pentapetalae</taxon>
        <taxon>rosids</taxon>
        <taxon>malvids</taxon>
        <taxon>Brassicales</taxon>
        <taxon>Brassicaceae</taxon>
        <taxon>Brassiceae</taxon>
        <taxon>Brassica</taxon>
    </lineage>
</organism>
<proteinExistence type="predicted"/>
<evidence type="ECO:0000313" key="1">
    <source>
        <dbReference type="EMBL" id="KAG2321618.1"/>
    </source>
</evidence>
<name>A0A8X7W0I1_BRACI</name>
<comment type="caution">
    <text evidence="1">The sequence shown here is derived from an EMBL/GenBank/DDBJ whole genome shotgun (WGS) entry which is preliminary data.</text>
</comment>
<dbReference type="EMBL" id="JAAMPC010000003">
    <property type="protein sequence ID" value="KAG2321618.1"/>
    <property type="molecule type" value="Genomic_DNA"/>
</dbReference>
<sequence>MIATNILSLYHLSSTTNFFQSTLESSPSSLSLLSNDHLLRQLHTIRAAINHLTNDHQKNPVQQLPPSPHPHRKIFSSSPPHRCHFFEEPQGLCNRTCSIKIVTFLVSTTRFGFRPNLHSFHSLLI</sequence>
<evidence type="ECO:0000313" key="2">
    <source>
        <dbReference type="Proteomes" id="UP000886595"/>
    </source>
</evidence>
<accession>A0A8X7W0I1</accession>
<keyword evidence="2" id="KW-1185">Reference proteome</keyword>
<dbReference type="Proteomes" id="UP000886595">
    <property type="component" value="Unassembled WGS sequence"/>
</dbReference>
<protein>
    <submittedName>
        <fullName evidence="1">Uncharacterized protein</fullName>
    </submittedName>
</protein>
<reference evidence="1 2" key="1">
    <citation type="submission" date="2020-02" db="EMBL/GenBank/DDBJ databases">
        <authorList>
            <person name="Ma Q."/>
            <person name="Huang Y."/>
            <person name="Song X."/>
            <person name="Pei D."/>
        </authorList>
    </citation>
    <scope>NUCLEOTIDE SEQUENCE [LARGE SCALE GENOMIC DNA]</scope>
    <source>
        <strain evidence="1">Sxm20200214</strain>
        <tissue evidence="1">Leaf</tissue>
    </source>
</reference>
<gene>
    <name evidence="1" type="ORF">Bca52824_014831</name>
</gene>
<dbReference type="AlphaFoldDB" id="A0A8X7W0I1"/>